<dbReference type="PROSITE" id="PS01078">
    <property type="entry name" value="MOCF_BIOSYNTHESIS_1"/>
    <property type="match status" value="1"/>
</dbReference>
<keyword evidence="10" id="KW-1185">Reference proteome</keyword>
<dbReference type="InterPro" id="IPR012245">
    <property type="entry name" value="MoaB"/>
</dbReference>
<evidence type="ECO:0000256" key="3">
    <source>
        <dbReference type="ARBA" id="ARBA00015262"/>
    </source>
</evidence>
<comment type="function">
    <text evidence="6">Catalyzes the adenylation of molybdopterin as part of the biosynthesis of the molybdenum-cofactor.</text>
</comment>
<dbReference type="PANTHER" id="PTHR43764">
    <property type="entry name" value="MOLYBDENUM COFACTOR BIOSYNTHESIS"/>
    <property type="match status" value="1"/>
</dbReference>
<comment type="pathway">
    <text evidence="1 7">Cofactor biosynthesis; molybdopterin biosynthesis.</text>
</comment>
<dbReference type="AlphaFoldDB" id="A0A8D5JP05"/>
<evidence type="ECO:0000256" key="5">
    <source>
        <dbReference type="ARBA" id="ARBA00051131"/>
    </source>
</evidence>
<dbReference type="GO" id="GO:0061598">
    <property type="term" value="F:molybdopterin adenylyltransferase activity"/>
    <property type="evidence" value="ECO:0007669"/>
    <property type="project" value="UniProtKB-EC"/>
</dbReference>
<dbReference type="PIRSF" id="PIRSF006443">
    <property type="entry name" value="MoaB"/>
    <property type="match status" value="1"/>
</dbReference>
<dbReference type="Pfam" id="PF00994">
    <property type="entry name" value="MoCF_biosynth"/>
    <property type="match status" value="1"/>
</dbReference>
<dbReference type="NCBIfam" id="TIGR00177">
    <property type="entry name" value="molyb_syn"/>
    <property type="match status" value="1"/>
</dbReference>
<reference evidence="9" key="1">
    <citation type="submission" date="2020-09" db="EMBL/GenBank/DDBJ databases">
        <title>Desulfogranum mesoprofundum gen. nov., sp. nov., a novel mesophilic, sulfate-reducing chemolithoautotroph isolated from a deep-sea hydrothermal vent chimney in the Suiyo Seamount.</title>
        <authorList>
            <person name="Hashimoto Y."/>
            <person name="Nakagawa S."/>
        </authorList>
    </citation>
    <scope>NUCLEOTIDE SEQUENCE</scope>
    <source>
        <strain evidence="9">KT2</strain>
    </source>
</reference>
<dbReference type="RefSeq" id="WP_228856842.1">
    <property type="nucleotide sequence ID" value="NZ_AP024086.1"/>
</dbReference>
<evidence type="ECO:0000313" key="10">
    <source>
        <dbReference type="Proteomes" id="UP000826725"/>
    </source>
</evidence>
<dbReference type="CDD" id="cd00886">
    <property type="entry name" value="MogA_MoaB"/>
    <property type="match status" value="1"/>
</dbReference>
<proteinExistence type="inferred from homology"/>
<accession>A0A8D5JP05</accession>
<comment type="catalytic activity">
    <reaction evidence="5">
        <text>molybdopterin + ATP + H(+) = adenylyl-molybdopterin + diphosphate</text>
        <dbReference type="Rhea" id="RHEA:31331"/>
        <dbReference type="ChEBI" id="CHEBI:15378"/>
        <dbReference type="ChEBI" id="CHEBI:30616"/>
        <dbReference type="ChEBI" id="CHEBI:33019"/>
        <dbReference type="ChEBI" id="CHEBI:58698"/>
        <dbReference type="ChEBI" id="CHEBI:62727"/>
        <dbReference type="EC" id="2.7.7.75"/>
    </reaction>
</comment>
<evidence type="ECO:0000256" key="2">
    <source>
        <dbReference type="ARBA" id="ARBA00006112"/>
    </source>
</evidence>
<dbReference type="Proteomes" id="UP000826725">
    <property type="component" value="Chromosome"/>
</dbReference>
<evidence type="ECO:0000259" key="8">
    <source>
        <dbReference type="SMART" id="SM00852"/>
    </source>
</evidence>
<sequence>MDNQQEQYSCAVLTLSDKGSRGEREDTSGEFLKKTLTEAGFILQSYEIIPDRKEIIIQSLKDLVDNKRITLIVTTGGTGVSPTDVTPEAMEEVVEKEVPGMAEAMRAASLLKTNRAMLSRGKVGIRGMSLIINLPGSLKAARENLEVVLPVIPHALEKILGGTSDCGAE</sequence>
<evidence type="ECO:0000256" key="1">
    <source>
        <dbReference type="ARBA" id="ARBA00005046"/>
    </source>
</evidence>
<dbReference type="KEGG" id="dbk:DGMP_14330"/>
<comment type="function">
    <text evidence="7">May be involved in the biosynthesis of molybdopterin.</text>
</comment>
<comment type="similarity">
    <text evidence="2 7">Belongs to the MoaB/Mog family.</text>
</comment>
<dbReference type="InterPro" id="IPR051920">
    <property type="entry name" value="MPT_Adenylyltrnsfr/MoaC-Rel"/>
</dbReference>
<evidence type="ECO:0000256" key="7">
    <source>
        <dbReference type="PIRNR" id="PIRNR006443"/>
    </source>
</evidence>
<dbReference type="PANTHER" id="PTHR43764:SF1">
    <property type="entry name" value="MOLYBDOPTERIN MOLYBDOTRANSFERASE"/>
    <property type="match status" value="1"/>
</dbReference>
<keyword evidence="4 7" id="KW-0501">Molybdenum cofactor biosynthesis</keyword>
<dbReference type="GO" id="GO:0006777">
    <property type="term" value="P:Mo-molybdopterin cofactor biosynthetic process"/>
    <property type="evidence" value="ECO:0007669"/>
    <property type="project" value="UniProtKB-KW"/>
</dbReference>
<gene>
    <name evidence="9" type="ORF">DGMP_14330</name>
</gene>
<name>A0A8D5JP05_9BACT</name>
<dbReference type="InterPro" id="IPR008284">
    <property type="entry name" value="MoCF_biosynth_CS"/>
</dbReference>
<evidence type="ECO:0000256" key="4">
    <source>
        <dbReference type="ARBA" id="ARBA00023150"/>
    </source>
</evidence>
<protein>
    <recommendedName>
        <fullName evidence="3 7">Molybdenum cofactor biosynthesis protein B</fullName>
    </recommendedName>
</protein>
<dbReference type="EMBL" id="AP024086">
    <property type="protein sequence ID" value="BCL60740.1"/>
    <property type="molecule type" value="Genomic_DNA"/>
</dbReference>
<feature type="domain" description="MoaB/Mog" evidence="8">
    <location>
        <begin position="11"/>
        <end position="155"/>
    </location>
</feature>
<dbReference type="InterPro" id="IPR001453">
    <property type="entry name" value="MoaB/Mog_dom"/>
</dbReference>
<dbReference type="SMART" id="SM00852">
    <property type="entry name" value="MoCF_biosynth"/>
    <property type="match status" value="1"/>
</dbReference>
<evidence type="ECO:0000313" key="9">
    <source>
        <dbReference type="EMBL" id="BCL60740.1"/>
    </source>
</evidence>
<evidence type="ECO:0000256" key="6">
    <source>
        <dbReference type="ARBA" id="ARBA00058212"/>
    </source>
</evidence>
<organism evidence="9 10">
    <name type="scientific">Desulfomarina profundi</name>
    <dbReference type="NCBI Taxonomy" id="2772557"/>
    <lineage>
        <taxon>Bacteria</taxon>
        <taxon>Pseudomonadati</taxon>
        <taxon>Thermodesulfobacteriota</taxon>
        <taxon>Desulfobulbia</taxon>
        <taxon>Desulfobulbales</taxon>
        <taxon>Desulfobulbaceae</taxon>
        <taxon>Desulfomarina</taxon>
    </lineage>
</organism>